<evidence type="ECO:0000313" key="1">
    <source>
        <dbReference type="EMBL" id="ALU12403.1"/>
    </source>
</evidence>
<sequence length="202" mass="23249">MIKKRLVVKCRSNESCLELLNKITENVSSRFLKSEIKGNTLQLEVIGLPYELKEIKYDIEMLKKEIESKHIKGNKYIKLHELGKLFHGTISIEVLSTVLKSRGYYVEVDDDKLYTNAPMDIIEEIVKKSKEIQEDEVVKYKLSSAAKRVVITLSLITDTPPNEVIELLKSQGFLEQGSFRYQLKENANAVINKLMKLFKSPK</sequence>
<reference evidence="1 2" key="1">
    <citation type="submission" date="2013-11" db="EMBL/GenBank/DDBJ databases">
        <title>Comparative genomics of Ignicoccus.</title>
        <authorList>
            <person name="Podar M."/>
        </authorList>
    </citation>
    <scope>NUCLEOTIDE SEQUENCE [LARGE SCALE GENOMIC DNA]</scope>
    <source>
        <strain evidence="1 2">DSM 13165</strain>
    </source>
</reference>
<accession>A0A0U3EDA1</accession>
<gene>
    <name evidence="1" type="ORF">EYM_03400</name>
</gene>
<dbReference type="GeneID" id="30680073"/>
<name>A0A0U3EDA1_9CREN</name>
<dbReference type="Pfam" id="PF09840">
    <property type="entry name" value="DUF2067"/>
    <property type="match status" value="1"/>
</dbReference>
<dbReference type="KEGG" id="iis:EYM_03400"/>
<dbReference type="EMBL" id="CP006867">
    <property type="protein sequence ID" value="ALU12403.1"/>
    <property type="molecule type" value="Genomic_DNA"/>
</dbReference>
<dbReference type="OrthoDB" id="384119at2157"/>
<dbReference type="Proteomes" id="UP000060778">
    <property type="component" value="Chromosome"/>
</dbReference>
<dbReference type="STRING" id="940295.EYM_03400"/>
<proteinExistence type="predicted"/>
<evidence type="ECO:0000313" key="2">
    <source>
        <dbReference type="Proteomes" id="UP000060778"/>
    </source>
</evidence>
<protein>
    <recommendedName>
        <fullName evidence="3">DUF2067 domain-containing protein</fullName>
    </recommendedName>
</protein>
<dbReference type="InterPro" id="IPR019202">
    <property type="entry name" value="DUF2067"/>
</dbReference>
<dbReference type="RefSeq" id="WP_075049659.1">
    <property type="nucleotide sequence ID" value="NZ_CP006867.1"/>
</dbReference>
<keyword evidence="2" id="KW-1185">Reference proteome</keyword>
<evidence type="ECO:0008006" key="3">
    <source>
        <dbReference type="Google" id="ProtNLM"/>
    </source>
</evidence>
<dbReference type="AlphaFoldDB" id="A0A0U3EDA1"/>
<organism evidence="1 2">
    <name type="scientific">Ignicoccus islandicus DSM 13165</name>
    <dbReference type="NCBI Taxonomy" id="940295"/>
    <lineage>
        <taxon>Archaea</taxon>
        <taxon>Thermoproteota</taxon>
        <taxon>Thermoprotei</taxon>
        <taxon>Desulfurococcales</taxon>
        <taxon>Desulfurococcaceae</taxon>
        <taxon>Ignicoccus</taxon>
    </lineage>
</organism>